<reference evidence="4" key="1">
    <citation type="submission" date="2023-06" db="EMBL/GenBank/DDBJ databases">
        <title>Draft genome of Marssonina rosae.</title>
        <authorList>
            <person name="Cheng Q."/>
        </authorList>
    </citation>
    <scope>NUCLEOTIDE SEQUENCE</scope>
    <source>
        <strain evidence="4">R4</strain>
    </source>
</reference>
<evidence type="ECO:0000256" key="2">
    <source>
        <dbReference type="SAM" id="MobiDB-lite"/>
    </source>
</evidence>
<accession>A0AAD9T361</accession>
<feature type="region of interest" description="Disordered" evidence="2">
    <location>
        <begin position="606"/>
        <end position="634"/>
    </location>
</feature>
<keyword evidence="1" id="KW-0539">Nucleus</keyword>
<dbReference type="InterPro" id="IPR036864">
    <property type="entry name" value="Zn2-C6_fun-type_DNA-bd_sf"/>
</dbReference>
<dbReference type="GO" id="GO:0008270">
    <property type="term" value="F:zinc ion binding"/>
    <property type="evidence" value="ECO:0007669"/>
    <property type="project" value="InterPro"/>
</dbReference>
<dbReference type="PANTHER" id="PTHR47431:SF5">
    <property type="entry name" value="ZN(II)2CYS6 TRANSCRIPTION FACTOR (EUROFUNG)"/>
    <property type="match status" value="1"/>
</dbReference>
<dbReference type="PANTHER" id="PTHR47431">
    <property type="entry name" value="ZN(II)2CYS6 TRANSCRIPTION FACTOR (EUROFUNG)-RELATED"/>
    <property type="match status" value="1"/>
</dbReference>
<organism evidence="4 5">
    <name type="scientific">Diplocarpon rosae</name>
    <dbReference type="NCBI Taxonomy" id="946125"/>
    <lineage>
        <taxon>Eukaryota</taxon>
        <taxon>Fungi</taxon>
        <taxon>Dikarya</taxon>
        <taxon>Ascomycota</taxon>
        <taxon>Pezizomycotina</taxon>
        <taxon>Leotiomycetes</taxon>
        <taxon>Helotiales</taxon>
        <taxon>Drepanopezizaceae</taxon>
        <taxon>Diplocarpon</taxon>
    </lineage>
</organism>
<dbReference type="Gene3D" id="4.10.240.10">
    <property type="entry name" value="Zn(2)-C6 fungal-type DNA-binding domain"/>
    <property type="match status" value="1"/>
</dbReference>
<feature type="region of interest" description="Disordered" evidence="2">
    <location>
        <begin position="1"/>
        <end position="30"/>
    </location>
</feature>
<dbReference type="GO" id="GO:0000981">
    <property type="term" value="F:DNA-binding transcription factor activity, RNA polymerase II-specific"/>
    <property type="evidence" value="ECO:0007669"/>
    <property type="project" value="InterPro"/>
</dbReference>
<protein>
    <recommendedName>
        <fullName evidence="3">Zn(2)-C6 fungal-type domain-containing protein</fullName>
    </recommendedName>
</protein>
<gene>
    <name evidence="4" type="ORF">QTJ16_002360</name>
</gene>
<dbReference type="AlphaFoldDB" id="A0AAD9T361"/>
<comment type="caution">
    <text evidence="4">The sequence shown here is derived from an EMBL/GenBank/DDBJ whole genome shotgun (WGS) entry which is preliminary data.</text>
</comment>
<sequence>MYSGAATEAHSDSTKGESQSRPAKPARKKFAVPPVKLACLECRASRTRCDGKEVCSKCINRGKTCVYTQSKRGGSRVRRRRVSTESGEGSPKFNNTELNQCALSILPELEEGTFAAPLSLVTPGGGLKQLDFSLDDTEFVFDSTFAAQPDILDSGYETSGHTGTLSDAEQREVPIRVYSSDEDILSAYYTFIHPFFPILPAPAPGQVTDNPDLGIRRAPDAIFVSRSAPDFEPSSPLSLAISASLVLIPSPDDKDPAGAESLHLRREQAQAFAQAAFDSIEIESELVESGIQPGEALSSDPLPLSRKPFHPKNPLENESIVALIMLSTYEYAQRGNVTKMRNRAGQAINAAIELGLHSKGDEDGYYSEANRRVWWMAYIIVCQGSILSNSTPPILLYDPRFTTTGPTFAGDPGAWAVFLQSQQAIASATQFVIDLDATLKMGSDTTAIWDRMLELEAIIEPLVVAADTWTLPSTPQSSLDSSETLVGQALRRIARIKLNSARIKLHRFCAFSDVPVFSKKHCDLPSTPKTSIATSTTSAPKAPPCSCRGVFHTELSHSEMMTQGSSLSSSTGLTYALPYTPQYSAKICLRSAFTIARSFAALPYPIPRSPTKNQSQSQTQTHGPTHPPQEFSYFPPGRLAHPPRMIPIFACCAMQSSYVLIMLSYKTKAMGFATASGDVPGKDSAAQRMLGQLGEGLGMILEALKNYSVAYEALGGMSDQIDIAVRSVAAAAEAVSEVRW</sequence>
<evidence type="ECO:0000256" key="1">
    <source>
        <dbReference type="ARBA" id="ARBA00023242"/>
    </source>
</evidence>
<dbReference type="PROSITE" id="PS00463">
    <property type="entry name" value="ZN2_CY6_FUNGAL_1"/>
    <property type="match status" value="1"/>
</dbReference>
<name>A0AAD9T361_9HELO</name>
<evidence type="ECO:0000313" key="5">
    <source>
        <dbReference type="Proteomes" id="UP001285354"/>
    </source>
</evidence>
<dbReference type="CDD" id="cd12148">
    <property type="entry name" value="fungal_TF_MHR"/>
    <property type="match status" value="1"/>
</dbReference>
<dbReference type="PROSITE" id="PS50048">
    <property type="entry name" value="ZN2_CY6_FUNGAL_2"/>
    <property type="match status" value="1"/>
</dbReference>
<proteinExistence type="predicted"/>
<dbReference type="SUPFAM" id="SSF57701">
    <property type="entry name" value="Zn2/Cys6 DNA-binding domain"/>
    <property type="match status" value="1"/>
</dbReference>
<dbReference type="Pfam" id="PF00172">
    <property type="entry name" value="Zn_clus"/>
    <property type="match status" value="1"/>
</dbReference>
<feature type="compositionally biased region" description="Polar residues" evidence="2">
    <location>
        <begin position="610"/>
        <end position="623"/>
    </location>
</feature>
<dbReference type="CDD" id="cd00067">
    <property type="entry name" value="GAL4"/>
    <property type="match status" value="1"/>
</dbReference>
<dbReference type="InterPro" id="IPR001138">
    <property type="entry name" value="Zn2Cys6_DnaBD"/>
</dbReference>
<evidence type="ECO:0000313" key="4">
    <source>
        <dbReference type="EMBL" id="KAK2627714.1"/>
    </source>
</evidence>
<evidence type="ECO:0000259" key="3">
    <source>
        <dbReference type="PROSITE" id="PS50048"/>
    </source>
</evidence>
<dbReference type="SMART" id="SM00066">
    <property type="entry name" value="GAL4"/>
    <property type="match status" value="1"/>
</dbReference>
<dbReference type="Proteomes" id="UP001285354">
    <property type="component" value="Unassembled WGS sequence"/>
</dbReference>
<keyword evidence="5" id="KW-1185">Reference proteome</keyword>
<feature type="domain" description="Zn(2)-C6 fungal-type" evidence="3">
    <location>
        <begin position="38"/>
        <end position="67"/>
    </location>
</feature>
<dbReference type="EMBL" id="JAUBYV010000003">
    <property type="protein sequence ID" value="KAK2627714.1"/>
    <property type="molecule type" value="Genomic_DNA"/>
</dbReference>